<sequence>MAPKPAHLEEWWLTAGLEDLNRLVDNHDISLRPRDVGYVQAIHRKLRAFDNDPTLEASLTESMVSIYNNQKAFPTGDFNPRRKMSEALGSIFRSVGDGGIQASRALDGLDHLDVVETHRQELLAATREAVRKGGTPDEYHRRLIDELDHQTTNRYRQFHMGLRACILMDTLRQGKGSKSAAEVMARLNALFPATSIVECETDVDVTPYSAGLRDSIRFSVYEHLMGEDPHSQEALQAIDMREAMMRYSEEVKKLEMICLSALGAMEGAAASATQEPGRRRRAGSSTGSSFVAVSDGSASTSPFIVTPAVGSPESTILADMSQPSSSSARTSSRVASAPPVPNPLLKGMPGRELSASKTDGAAFAGDHTAPPILTYPDDLSTTEFDQHPLAREMNLSSAEKARLGLIIPKQIPSRDFYRIMPKSPSKGLRAFRRFTSAKSDAPPVPPLPPIPESLKPAFTKGLAKLLEKRKLRIEQADSEASTGAAAPSGKKNGTLSAAFGRSSGRPALKTKYSNPELRLPKSKGSHKTSSSGSSGRLTPTSSRSPSCPVSQSIDEQVETYDKVDKNPASFALAPPRISPMEYTRTYLLEKAAAEREGRECQLPPPEQNWHWTRNWEGFLIVPSIPKSINREALPQVADPEEQDESDAESMTTVKRDEPPSAPCPRLSLNLGGMTTLFPSVMNLARLGMNDGNDSLSPSRSEASHRRHMRKSRSFSLPQHSFLTQITEEQSSDNDEPEQSLLGLRSRSAESLTRLEPGVGVAVPYDHAGTMAWLNRAEVSSLYSAESADTAVRVDVAGPSTPKSAPAYSPSSSPTVGSDTGRRGDIPLSPSQSAVLLSPALARPVVEYSPVSYASSSKRRASTVSLSPKQIDKVKALVNVGREAGSKVNSQRVLERPSVGQSMSGQLEQAGSAVDNNADQTTPTTEPSLHPAPLKVKEQRSPEAKQGDAERCSIMWQGLSDEIGQKLAEFRKFGDADIARDSLAQRASQIQPGTAFTPTKKGMLEQHSAASALVSPSSSEFTIDSTWAPSLVIPKSESQSGFTPSGSKAEHKRRSVLPDSPTLPAQDTYGQGHASPPSDSLAKRRRQEKRQQLMSPRHRVQSEPAVPARDASRSASSPALQLRAGHGSSSAGGYPATAKTLSSRDSSFALNESKADGSVTMLPRLRASTPGSRSRSSGSQIPVPVSPATHFDQSPGNRVKRRPAALRSTTPLAFQRFDTAARLATVAESSGNRRKSSTSSADRDARTIRGPSSFSNLLRKYSRSRMNENDAEGTNAAPQGRKQSGGDAGARPAPGTVRMNEQPRRLRKVSSEGHALKDKMEQIDESRDGLTTSSESLMGLQSFIDKQSPSRLPSRSPAPSMPSATNELRNLPKSEPAHKARMSLGPRADPRPSRKLQKPSRENLRLARASSGRLGAERLRKSRNIIAMCVSVVTAPSWTRASCVERVSRRLVGVVGRPVASDGAWQGASPRTQVLDTRTAGQSRTGGVPPSCAESAGVLLEEASRWHHGCSVMHGSAPRLAGGHSRPETVVTSLYGSSQALLTRLSCRLTLDRIARLRRATPGKRSAGSQTAQLGGAPSPQAALVLPSLEHARAPEATYLAAEPGVAWRYSCKRTGIPSPWTPAGKPPGLAPQPSKPTWGSRERTAAQAL</sequence>
<protein>
    <submittedName>
        <fullName evidence="2">Uncharacterized protein</fullName>
    </submittedName>
</protein>
<evidence type="ECO:0000313" key="2">
    <source>
        <dbReference type="EMBL" id="KAK4094036.1"/>
    </source>
</evidence>
<feature type="compositionally biased region" description="Polar residues" evidence="1">
    <location>
        <begin position="1035"/>
        <end position="1045"/>
    </location>
</feature>
<feature type="region of interest" description="Disordered" evidence="1">
    <location>
        <begin position="688"/>
        <end position="720"/>
    </location>
</feature>
<feature type="compositionally biased region" description="Low complexity" evidence="1">
    <location>
        <begin position="798"/>
        <end position="814"/>
    </location>
</feature>
<evidence type="ECO:0000313" key="3">
    <source>
        <dbReference type="Proteomes" id="UP001287286"/>
    </source>
</evidence>
<comment type="caution">
    <text evidence="2">The sequence shown here is derived from an EMBL/GenBank/DDBJ whole genome shotgun (WGS) entry which is preliminary data.</text>
</comment>
<feature type="region of interest" description="Disordered" evidence="1">
    <location>
        <begin position="1034"/>
        <end position="1210"/>
    </location>
</feature>
<reference evidence="2 3" key="1">
    <citation type="journal article" date="2024" name="Microbiol. Resour. Announc.">
        <title>Genome annotations for the ascomycete fungi Trichoderma harzianum, Trichoderma aggressivum, and Purpureocillium lilacinum.</title>
        <authorList>
            <person name="Beijen E.P.W."/>
            <person name="Ohm R.A."/>
        </authorList>
    </citation>
    <scope>NUCLEOTIDE SEQUENCE [LARGE SCALE GENOMIC DNA]</scope>
    <source>
        <strain evidence="2 3">CBS 150709</strain>
    </source>
</reference>
<feature type="region of interest" description="Disordered" evidence="1">
    <location>
        <begin position="1224"/>
        <end position="1329"/>
    </location>
</feature>
<gene>
    <name evidence="2" type="ORF">Purlil1_1527</name>
</gene>
<feature type="compositionally biased region" description="Low complexity" evidence="1">
    <location>
        <begin position="527"/>
        <end position="546"/>
    </location>
</feature>
<feature type="region of interest" description="Disordered" evidence="1">
    <location>
        <begin position="270"/>
        <end position="297"/>
    </location>
</feature>
<dbReference type="EMBL" id="JAWRVI010000004">
    <property type="protein sequence ID" value="KAK4094036.1"/>
    <property type="molecule type" value="Genomic_DNA"/>
</dbReference>
<feature type="region of interest" description="Disordered" evidence="1">
    <location>
        <begin position="884"/>
        <end position="948"/>
    </location>
</feature>
<feature type="compositionally biased region" description="Pro residues" evidence="1">
    <location>
        <begin position="1624"/>
        <end position="1634"/>
    </location>
</feature>
<keyword evidence="3" id="KW-1185">Reference proteome</keyword>
<feature type="compositionally biased region" description="Acidic residues" evidence="1">
    <location>
        <begin position="638"/>
        <end position="647"/>
    </location>
</feature>
<feature type="compositionally biased region" description="Low complexity" evidence="1">
    <location>
        <begin position="321"/>
        <end position="337"/>
    </location>
</feature>
<feature type="compositionally biased region" description="Basic and acidic residues" evidence="1">
    <location>
        <begin position="1300"/>
        <end position="1327"/>
    </location>
</feature>
<evidence type="ECO:0000256" key="1">
    <source>
        <dbReference type="SAM" id="MobiDB-lite"/>
    </source>
</evidence>
<dbReference type="Proteomes" id="UP001287286">
    <property type="component" value="Unassembled WGS sequence"/>
</dbReference>
<organism evidence="2 3">
    <name type="scientific">Purpureocillium lilacinum</name>
    <name type="common">Paecilomyces lilacinus</name>
    <dbReference type="NCBI Taxonomy" id="33203"/>
    <lineage>
        <taxon>Eukaryota</taxon>
        <taxon>Fungi</taxon>
        <taxon>Dikarya</taxon>
        <taxon>Ascomycota</taxon>
        <taxon>Pezizomycotina</taxon>
        <taxon>Sordariomycetes</taxon>
        <taxon>Hypocreomycetidae</taxon>
        <taxon>Hypocreales</taxon>
        <taxon>Ophiocordycipitaceae</taxon>
        <taxon>Purpureocillium</taxon>
    </lineage>
</organism>
<proteinExistence type="predicted"/>
<feature type="region of interest" description="Disordered" evidence="1">
    <location>
        <begin position="1343"/>
        <end position="1413"/>
    </location>
</feature>
<feature type="compositionally biased region" description="Polar residues" evidence="1">
    <location>
        <begin position="898"/>
        <end position="926"/>
    </location>
</feature>
<feature type="compositionally biased region" description="Polar residues" evidence="1">
    <location>
        <begin position="691"/>
        <end position="700"/>
    </location>
</feature>
<feature type="region of interest" description="Disordered" evidence="1">
    <location>
        <begin position="634"/>
        <end position="666"/>
    </location>
</feature>
<feature type="compositionally biased region" description="Basic and acidic residues" evidence="1">
    <location>
        <begin position="934"/>
        <end position="948"/>
    </location>
</feature>
<feature type="compositionally biased region" description="Polar residues" evidence="1">
    <location>
        <begin position="1138"/>
        <end position="1149"/>
    </location>
</feature>
<name>A0ABR0CDQ9_PURLI</name>
<feature type="region of interest" description="Disordered" evidence="1">
    <location>
        <begin position="1616"/>
        <end position="1649"/>
    </location>
</feature>
<feature type="region of interest" description="Disordered" evidence="1">
    <location>
        <begin position="1559"/>
        <end position="1578"/>
    </location>
</feature>
<feature type="region of interest" description="Disordered" evidence="1">
    <location>
        <begin position="795"/>
        <end position="829"/>
    </location>
</feature>
<feature type="region of interest" description="Disordered" evidence="1">
    <location>
        <begin position="476"/>
        <end position="552"/>
    </location>
</feature>
<feature type="region of interest" description="Disordered" evidence="1">
    <location>
        <begin position="317"/>
        <end position="355"/>
    </location>
</feature>
<feature type="compositionally biased region" description="Basic and acidic residues" evidence="1">
    <location>
        <begin position="1640"/>
        <end position="1649"/>
    </location>
</feature>
<feature type="compositionally biased region" description="Low complexity" evidence="1">
    <location>
        <begin position="1348"/>
        <end position="1363"/>
    </location>
</feature>
<accession>A0ABR0CDQ9</accession>
<feature type="compositionally biased region" description="Low complexity" evidence="1">
    <location>
        <begin position="1103"/>
        <end position="1118"/>
    </location>
</feature>